<dbReference type="OrthoDB" id="8010720at2759"/>
<dbReference type="Proteomes" id="UP000708208">
    <property type="component" value="Unassembled WGS sequence"/>
</dbReference>
<feature type="compositionally biased region" description="Basic and acidic residues" evidence="1">
    <location>
        <begin position="121"/>
        <end position="134"/>
    </location>
</feature>
<name>A0A8J2JFQ2_9HEXA</name>
<feature type="chain" id="PRO_5035156016" evidence="2">
    <location>
        <begin position="18"/>
        <end position="161"/>
    </location>
</feature>
<evidence type="ECO:0000313" key="3">
    <source>
        <dbReference type="EMBL" id="CAG7629984.1"/>
    </source>
</evidence>
<feature type="signal peptide" evidence="2">
    <location>
        <begin position="1"/>
        <end position="17"/>
    </location>
</feature>
<comment type="caution">
    <text evidence="3">The sequence shown here is derived from an EMBL/GenBank/DDBJ whole genome shotgun (WGS) entry which is preliminary data.</text>
</comment>
<protein>
    <submittedName>
        <fullName evidence="3">Uncharacterized protein</fullName>
    </submittedName>
</protein>
<gene>
    <name evidence="3" type="ORF">AFUS01_LOCUS74</name>
</gene>
<keyword evidence="4" id="KW-1185">Reference proteome</keyword>
<dbReference type="EMBL" id="CAJVCH010000016">
    <property type="protein sequence ID" value="CAG7629984.1"/>
    <property type="molecule type" value="Genomic_DNA"/>
</dbReference>
<keyword evidence="2" id="KW-0732">Signal</keyword>
<evidence type="ECO:0000313" key="4">
    <source>
        <dbReference type="Proteomes" id="UP000708208"/>
    </source>
</evidence>
<organism evidence="3 4">
    <name type="scientific">Allacma fusca</name>
    <dbReference type="NCBI Taxonomy" id="39272"/>
    <lineage>
        <taxon>Eukaryota</taxon>
        <taxon>Metazoa</taxon>
        <taxon>Ecdysozoa</taxon>
        <taxon>Arthropoda</taxon>
        <taxon>Hexapoda</taxon>
        <taxon>Collembola</taxon>
        <taxon>Symphypleona</taxon>
        <taxon>Sminthuridae</taxon>
        <taxon>Allacma</taxon>
    </lineage>
</organism>
<feature type="region of interest" description="Disordered" evidence="1">
    <location>
        <begin position="109"/>
        <end position="138"/>
    </location>
</feature>
<proteinExistence type="predicted"/>
<accession>A0A8J2JFQ2</accession>
<evidence type="ECO:0000256" key="1">
    <source>
        <dbReference type="SAM" id="MobiDB-lite"/>
    </source>
</evidence>
<dbReference type="AlphaFoldDB" id="A0A8J2JFQ2"/>
<reference evidence="3" key="1">
    <citation type="submission" date="2021-06" db="EMBL/GenBank/DDBJ databases">
        <authorList>
            <person name="Hodson N. C."/>
            <person name="Mongue J. A."/>
            <person name="Jaron S. K."/>
        </authorList>
    </citation>
    <scope>NUCLEOTIDE SEQUENCE</scope>
</reference>
<sequence length="161" mass="17795">MILGIVFVFSFAGLATSQDPGANYVNIHTPNENPTFFYSFDTDNGISAKPWFTTLMLTATIQSLGSRILVSPITRIICNIPALRMTPLLKIQSLVLNLSHLKEVAAHPLNHQSHPLKKARRDQPKPLSKGRDENSSFNLRIISPNPMLVSSTHLSPPTTHT</sequence>
<evidence type="ECO:0000256" key="2">
    <source>
        <dbReference type="SAM" id="SignalP"/>
    </source>
</evidence>